<evidence type="ECO:0000256" key="8">
    <source>
        <dbReference type="RuleBase" id="RU280819"/>
    </source>
</evidence>
<dbReference type="Proteomes" id="UP000000707">
    <property type="component" value="Unassembled WGS sequence"/>
</dbReference>
<dbReference type="UniPathway" id="UPA00196"/>
<dbReference type="PANTHER" id="PTHR20661">
    <property type="entry name" value="PHOSPHATIDYLINOSITOL-GLYCAN BIOSYNTHESIS CLASS W PROTEIN"/>
    <property type="match status" value="1"/>
</dbReference>
<comment type="function">
    <text evidence="8">A acetyltransferase, which acetylates the inositol ring of phosphatidylinositol during biosynthesis of GPI-anchor.</text>
</comment>
<feature type="transmembrane region" description="Helical" evidence="8">
    <location>
        <begin position="75"/>
        <end position="95"/>
    </location>
</feature>
<dbReference type="KEGG" id="cten:18248183"/>
<dbReference type="EMBL" id="GL996528">
    <property type="protein sequence ID" value="EGV61011.1"/>
    <property type="molecule type" value="Genomic_DNA"/>
</dbReference>
<feature type="transmembrane region" description="Helical" evidence="8">
    <location>
        <begin position="306"/>
        <end position="325"/>
    </location>
</feature>
<dbReference type="PIRSF" id="PIRSF017321">
    <property type="entry name" value="GWT1"/>
    <property type="match status" value="1"/>
</dbReference>
<keyword evidence="6 8" id="KW-1133">Transmembrane helix</keyword>
<dbReference type="EC" id="2.3.-.-" evidence="8"/>
<dbReference type="STRING" id="590646.G3BBZ2"/>
<evidence type="ECO:0000256" key="4">
    <source>
        <dbReference type="ARBA" id="ARBA00022502"/>
    </source>
</evidence>
<comment type="subcellular location">
    <subcellularLocation>
        <location evidence="1 8">Endoplasmic reticulum membrane</location>
        <topology evidence="1 8">Multi-pass membrane protein</topology>
    </subcellularLocation>
</comment>
<keyword evidence="5 8" id="KW-0812">Transmembrane</keyword>
<feature type="transmembrane region" description="Helical" evidence="8">
    <location>
        <begin position="49"/>
        <end position="69"/>
    </location>
</feature>
<keyword evidence="8" id="KW-0808">Transferase</keyword>
<organism evidence="10">
    <name type="scientific">Candida tenuis (strain ATCC 10573 / BCRC 21748 / CBS 615 / JCM 9827 / NBRC 10315 / NRRL Y-1498 / VKM Y-70)</name>
    <name type="common">Yeast</name>
    <name type="synonym">Yamadazyma tenuis</name>
    <dbReference type="NCBI Taxonomy" id="590646"/>
    <lineage>
        <taxon>Eukaryota</taxon>
        <taxon>Fungi</taxon>
        <taxon>Dikarya</taxon>
        <taxon>Ascomycota</taxon>
        <taxon>Saccharomycotina</taxon>
        <taxon>Pichiomycetes</taxon>
        <taxon>Debaryomycetaceae</taxon>
        <taxon>Yamadazyma</taxon>
    </lineage>
</organism>
<feature type="transmembrane region" description="Helical" evidence="8">
    <location>
        <begin position="453"/>
        <end position="472"/>
    </location>
</feature>
<dbReference type="OrthoDB" id="15270at2759"/>
<evidence type="ECO:0000256" key="1">
    <source>
        <dbReference type="ARBA" id="ARBA00004477"/>
    </source>
</evidence>
<dbReference type="GeneID" id="18248183"/>
<reference evidence="9 10" key="1">
    <citation type="journal article" date="2011" name="Proc. Natl. Acad. Sci. U.S.A.">
        <title>Comparative genomics of xylose-fermenting fungi for enhanced biofuel production.</title>
        <authorList>
            <person name="Wohlbach D.J."/>
            <person name="Kuo A."/>
            <person name="Sato T.K."/>
            <person name="Potts K.M."/>
            <person name="Salamov A.A."/>
            <person name="LaButti K.M."/>
            <person name="Sun H."/>
            <person name="Clum A."/>
            <person name="Pangilinan J.L."/>
            <person name="Lindquist E.A."/>
            <person name="Lucas S."/>
            <person name="Lapidus A."/>
            <person name="Jin M."/>
            <person name="Gunawan C."/>
            <person name="Balan V."/>
            <person name="Dale B.E."/>
            <person name="Jeffries T.W."/>
            <person name="Zinkel R."/>
            <person name="Barry K.W."/>
            <person name="Grigoriev I.V."/>
            <person name="Gasch A.P."/>
        </authorList>
    </citation>
    <scope>NUCLEOTIDE SEQUENCE [LARGE SCALE GENOMIC DNA]</scope>
    <source>
        <strain evidence="9">ATCC 10573</strain>
        <strain evidence="10">ATCC 10573 / BCRC 21748 / CBS 615 / JCM 9827 / NBRC 10315 / NRRL Y-1498 / VKM Y-70</strain>
    </source>
</reference>
<keyword evidence="8" id="KW-0012">Acyltransferase</keyword>
<dbReference type="eggNOG" id="KOG0411">
    <property type="taxonomic scope" value="Eukaryota"/>
</dbReference>
<feature type="transmembrane region" description="Helical" evidence="8">
    <location>
        <begin position="155"/>
        <end position="174"/>
    </location>
</feature>
<feature type="transmembrane region" description="Helical" evidence="8">
    <location>
        <begin position="238"/>
        <end position="256"/>
    </location>
</feature>
<evidence type="ECO:0000256" key="7">
    <source>
        <dbReference type="ARBA" id="ARBA00023136"/>
    </source>
</evidence>
<feature type="transmembrane region" description="Helical" evidence="8">
    <location>
        <begin position="385"/>
        <end position="405"/>
    </location>
</feature>
<feature type="transmembrane region" description="Helical" evidence="8">
    <location>
        <begin position="426"/>
        <end position="447"/>
    </location>
</feature>
<keyword evidence="8" id="KW-0256">Endoplasmic reticulum</keyword>
<dbReference type="EMBL" id="GL996528">
    <property type="protein sequence ID" value="EGV61012.1"/>
    <property type="molecule type" value="Genomic_DNA"/>
</dbReference>
<dbReference type="InterPro" id="IPR009447">
    <property type="entry name" value="PIGW/GWT1"/>
</dbReference>
<dbReference type="PANTHER" id="PTHR20661:SF0">
    <property type="entry name" value="PHOSPHATIDYLINOSITOL-GLYCAN BIOSYNTHESIS CLASS W PROTEIN"/>
    <property type="match status" value="1"/>
</dbReference>
<keyword evidence="10" id="KW-1185">Reference proteome</keyword>
<protein>
    <recommendedName>
        <fullName evidence="8">GPI-anchored wall transfer protein</fullName>
        <ecNumber evidence="8">2.3.-.-</ecNumber>
    </recommendedName>
</protein>
<comment type="pathway">
    <text evidence="2 8">Glycolipid biosynthesis; glycosylphosphatidylinositol-anchor biosynthesis.</text>
</comment>
<dbReference type="AlphaFoldDB" id="G3BBZ2"/>
<evidence type="ECO:0000313" key="10">
    <source>
        <dbReference type="Proteomes" id="UP000000707"/>
    </source>
</evidence>
<dbReference type="GO" id="GO:0032216">
    <property type="term" value="F:glucosaminyl-phosphatidylinositol O-acyltransferase activity"/>
    <property type="evidence" value="ECO:0007669"/>
    <property type="project" value="TreeGrafter"/>
</dbReference>
<evidence type="ECO:0000313" key="9">
    <source>
        <dbReference type="EMBL" id="EGV61011.1"/>
    </source>
</evidence>
<evidence type="ECO:0000256" key="2">
    <source>
        <dbReference type="ARBA" id="ARBA00004687"/>
    </source>
</evidence>
<name>G3BBZ2_CANTC</name>
<keyword evidence="7 8" id="KW-0472">Membrane</keyword>
<comment type="similarity">
    <text evidence="3 8">Belongs to the PIGW family.</text>
</comment>
<accession>G3BBZ2</accession>
<dbReference type="GO" id="GO:0006506">
    <property type="term" value="P:GPI anchor biosynthetic process"/>
    <property type="evidence" value="ECO:0007669"/>
    <property type="project" value="UniProtKB-UniPathway"/>
</dbReference>
<proteinExistence type="inferred from homology"/>
<evidence type="ECO:0000256" key="6">
    <source>
        <dbReference type="ARBA" id="ARBA00022989"/>
    </source>
</evidence>
<dbReference type="Pfam" id="PF06423">
    <property type="entry name" value="GWT1"/>
    <property type="match status" value="1"/>
</dbReference>
<feature type="transmembrane region" description="Helical" evidence="8">
    <location>
        <begin position="346"/>
        <end position="365"/>
    </location>
</feature>
<dbReference type="HOGENOM" id="CLU_020802_2_2_1"/>
<dbReference type="GO" id="GO:0005789">
    <property type="term" value="C:endoplasmic reticulum membrane"/>
    <property type="evidence" value="ECO:0007669"/>
    <property type="project" value="UniProtKB-SubCell"/>
</dbReference>
<feature type="transmembrane region" description="Helical" evidence="8">
    <location>
        <begin position="263"/>
        <end position="286"/>
    </location>
</feature>
<feature type="transmembrane region" description="Helical" evidence="8">
    <location>
        <begin position="195"/>
        <end position="218"/>
    </location>
</feature>
<gene>
    <name evidence="9" type="ORF">CANTEDRAFT_116137</name>
</gene>
<feature type="transmembrane region" description="Helical" evidence="8">
    <location>
        <begin position="125"/>
        <end position="143"/>
    </location>
</feature>
<feature type="transmembrane region" description="Helical" evidence="8">
    <location>
        <begin position="15"/>
        <end position="37"/>
    </location>
</feature>
<keyword evidence="4 8" id="KW-0337">GPI-anchor biosynthesis</keyword>
<evidence type="ECO:0000256" key="5">
    <source>
        <dbReference type="ARBA" id="ARBA00022692"/>
    </source>
</evidence>
<evidence type="ECO:0000256" key="3">
    <source>
        <dbReference type="ARBA" id="ARBA00007559"/>
    </source>
</evidence>
<dbReference type="GO" id="GO:0072659">
    <property type="term" value="P:protein localization to plasma membrane"/>
    <property type="evidence" value="ECO:0007669"/>
    <property type="project" value="TreeGrafter"/>
</dbReference>
<sequence length="481" mass="53844">MSTLKEQKQLFVSDLVGGSLAEIYQVVAVSTVAYLAFKVFSSSEFIGNSILLDFLLNVVSLLTSITIYSNSIDTLYGALVAPVAVAGTMQVLLRLKSKKSRNPSKKAPINTEVLHKKAFLTAYRSHMLILTNFAILAVDFHVFPRRFAKVETWGTSIMDMGVGSFVFSMGLVNSRSIIKSKINSMQPNSFGLSKYLSLIFTNFKATIPMLAFGIIRFVSVKGLEYQEHVTEYGIHWNFFITLGLLPTFIAILDPLFELVPRALVAFLIAATYELALCNTGLLQFILWPENRLDSLVTMNKEGLFSFFGYLSIFIFGQSFGSFVLTGRKTPNNLIGFNLQHKSPKSWLTVSTVKGLVISTVFYQSLGYFVKESPLFFNISRRLANLPYVFMIVAYNSFFLLCYCLCNELIGDNDTHSQILEAVNKNGLVYFLLGNLLTGLINMSINTLECDTKTSFLILLVYGIVTIFLVVGLDKRHIYIKL</sequence>